<dbReference type="Gene3D" id="3.30.1390.30">
    <property type="entry name" value="Penicillin-binding protein 2a, domain 3"/>
    <property type="match status" value="1"/>
</dbReference>
<evidence type="ECO:0000259" key="8">
    <source>
        <dbReference type="Pfam" id="PF03717"/>
    </source>
</evidence>
<dbReference type="EMBL" id="FOBW01000014">
    <property type="protein sequence ID" value="SEN50574.1"/>
    <property type="molecule type" value="Genomic_DNA"/>
</dbReference>
<dbReference type="EC" id="3.4.16.4" evidence="4"/>
<dbReference type="PANTHER" id="PTHR30627">
    <property type="entry name" value="PEPTIDOGLYCAN D,D-TRANSPEPTIDASE"/>
    <property type="match status" value="1"/>
</dbReference>
<evidence type="ECO:0000256" key="2">
    <source>
        <dbReference type="ARBA" id="ARBA00004752"/>
    </source>
</evidence>
<dbReference type="GO" id="GO:0005886">
    <property type="term" value="C:plasma membrane"/>
    <property type="evidence" value="ECO:0007669"/>
    <property type="project" value="TreeGrafter"/>
</dbReference>
<evidence type="ECO:0000256" key="4">
    <source>
        <dbReference type="ARBA" id="ARBA00012448"/>
    </source>
</evidence>
<feature type="domain" description="Penicillin-binding protein dimerisation" evidence="8">
    <location>
        <begin position="153"/>
        <end position="314"/>
    </location>
</feature>
<dbReference type="InterPro" id="IPR050515">
    <property type="entry name" value="Beta-lactam/transpept"/>
</dbReference>
<dbReference type="Proteomes" id="UP000198553">
    <property type="component" value="Unassembled WGS sequence"/>
</dbReference>
<organism evidence="10 11">
    <name type="scientific">Mesobacillus persicus</name>
    <dbReference type="NCBI Taxonomy" id="930146"/>
    <lineage>
        <taxon>Bacteria</taxon>
        <taxon>Bacillati</taxon>
        <taxon>Bacillota</taxon>
        <taxon>Bacilli</taxon>
        <taxon>Bacillales</taxon>
        <taxon>Bacillaceae</taxon>
        <taxon>Mesobacillus</taxon>
    </lineage>
</organism>
<dbReference type="InterPro" id="IPR012338">
    <property type="entry name" value="Beta-lactam/transpept-like"/>
</dbReference>
<evidence type="ECO:0000256" key="5">
    <source>
        <dbReference type="ARBA" id="ARBA00023136"/>
    </source>
</evidence>
<dbReference type="OrthoDB" id="9766847at2"/>
<protein>
    <recommendedName>
        <fullName evidence="4">serine-type D-Ala-D-Ala carboxypeptidase</fullName>
        <ecNumber evidence="4">3.4.16.4</ecNumber>
    </recommendedName>
</protein>
<evidence type="ECO:0000259" key="7">
    <source>
        <dbReference type="Pfam" id="PF00905"/>
    </source>
</evidence>
<dbReference type="SUPFAM" id="SSF54427">
    <property type="entry name" value="NTF2-like"/>
    <property type="match status" value="1"/>
</dbReference>
<dbReference type="GO" id="GO:0009252">
    <property type="term" value="P:peptidoglycan biosynthetic process"/>
    <property type="evidence" value="ECO:0007669"/>
    <property type="project" value="UniProtKB-UniPathway"/>
</dbReference>
<evidence type="ECO:0000256" key="6">
    <source>
        <dbReference type="ARBA" id="ARBA00034000"/>
    </source>
</evidence>
<dbReference type="Pfam" id="PF05223">
    <property type="entry name" value="MecA_N"/>
    <property type="match status" value="1"/>
</dbReference>
<dbReference type="Gene3D" id="3.40.710.10">
    <property type="entry name" value="DD-peptidase/beta-lactamase superfamily"/>
    <property type="match status" value="1"/>
</dbReference>
<name>A0A1H8H3L7_9BACI</name>
<comment type="subcellular location">
    <subcellularLocation>
        <location evidence="1">Membrane</location>
    </subcellularLocation>
</comment>
<dbReference type="InterPro" id="IPR032710">
    <property type="entry name" value="NTF2-like_dom_sf"/>
</dbReference>
<gene>
    <name evidence="10" type="ORF">SAMN05192533_11470</name>
</gene>
<keyword evidence="5" id="KW-0472">Membrane</keyword>
<evidence type="ECO:0000259" key="9">
    <source>
        <dbReference type="Pfam" id="PF05223"/>
    </source>
</evidence>
<dbReference type="SUPFAM" id="SSF56519">
    <property type="entry name" value="Penicillin binding protein dimerisation domain"/>
    <property type="match status" value="1"/>
</dbReference>
<dbReference type="InterPro" id="IPR001460">
    <property type="entry name" value="PCN-bd_Tpept"/>
</dbReference>
<dbReference type="SUPFAM" id="SSF56601">
    <property type="entry name" value="beta-lactamase/transpeptidase-like"/>
    <property type="match status" value="1"/>
</dbReference>
<dbReference type="STRING" id="930146.SAMN05192533_11470"/>
<sequence length="660" mass="72810">MKKAIILMTFVLTIILAGCMSKQPTPDERFAEYVSLWNEQNFEEMYELLSQPARETITKEDFVNRYHKIYQDLEIDQLDVLFNPPEEEEKYEEQAGFAYSAKMDSAAGPIEFDHTAVLVKEEREDDTNWYVNWDTTYIFPELGSADKISYDNIPAVRGSIVDRRGNGLAINGTAMQIGVVPGKMDENSVTKLSELLNMSEDQITKLLNASWVKADLFVPLKNISKTDEALKEKLFAVAGVTSMEVGAREYPYGEDLSHLVGFVAKVTAEDLENNEGKGYTAADYIGKRGLEQVFEEKLKGTNGVKISIVKEDGTEKVLAEKPVEDGEDVQLTIDVVLQQRIYDQMKGVAGTAAAMNPVTGETLALVSAPGFDPNAETLGISASQRQALEENPLKPYLNRFKLTYVPGSVMKPITAAVGLSTGKLKLDTTYEINEKQWQPDKSWGDYKVTRYTNLPGQVNLEKAMIYSDNIYFARSALEIGKEDFAAGLKKFGFEDMEYPYPLESSQMGELASEIALADSGYGQGQVEMNILHLAATYTPFVNNGNLIKPILLADETQKQIWAEGLVSAEQATGLNAMLTKVVSDPNGTAHAARIEGYPIAGKTGTAEIKATQGTKGRELGWFIGYNPELMISMMIEDVQTGGGSTAAVTKVKNVFLAEKE</sequence>
<dbReference type="GO" id="GO:0071555">
    <property type="term" value="P:cell wall organization"/>
    <property type="evidence" value="ECO:0007669"/>
    <property type="project" value="TreeGrafter"/>
</dbReference>
<evidence type="ECO:0000313" key="10">
    <source>
        <dbReference type="EMBL" id="SEN50574.1"/>
    </source>
</evidence>
<accession>A0A1H8H3L7</accession>
<dbReference type="GO" id="GO:0071972">
    <property type="term" value="F:peptidoglycan L,D-transpeptidase activity"/>
    <property type="evidence" value="ECO:0007669"/>
    <property type="project" value="TreeGrafter"/>
</dbReference>
<dbReference type="Pfam" id="PF03717">
    <property type="entry name" value="PBP_dimer"/>
    <property type="match status" value="1"/>
</dbReference>
<dbReference type="Pfam" id="PF00905">
    <property type="entry name" value="Transpeptidase"/>
    <property type="match status" value="1"/>
</dbReference>
<proteinExistence type="inferred from homology"/>
<dbReference type="Gene3D" id="3.10.450.100">
    <property type="entry name" value="NTF2-like, domain 1"/>
    <property type="match status" value="1"/>
</dbReference>
<dbReference type="InterPro" id="IPR005311">
    <property type="entry name" value="PBP_dimer"/>
</dbReference>
<dbReference type="GO" id="GO:0046677">
    <property type="term" value="P:response to antibiotic"/>
    <property type="evidence" value="ECO:0007669"/>
    <property type="project" value="InterPro"/>
</dbReference>
<dbReference type="PANTHER" id="PTHR30627:SF25">
    <property type="entry name" value="PENICILLIN-BINDING PROTEIN 3"/>
    <property type="match status" value="1"/>
</dbReference>
<dbReference type="UniPathway" id="UPA00219"/>
<evidence type="ECO:0000256" key="3">
    <source>
        <dbReference type="ARBA" id="ARBA00007171"/>
    </source>
</evidence>
<dbReference type="InterPro" id="IPR007887">
    <property type="entry name" value="MecA_N"/>
</dbReference>
<feature type="domain" description="NTF2-like N-terminal transpeptidase" evidence="9">
    <location>
        <begin position="25"/>
        <end position="144"/>
    </location>
</feature>
<dbReference type="GO" id="GO:0009002">
    <property type="term" value="F:serine-type D-Ala-D-Ala carboxypeptidase activity"/>
    <property type="evidence" value="ECO:0007669"/>
    <property type="project" value="UniProtKB-EC"/>
</dbReference>
<dbReference type="Gene3D" id="3.90.1310.10">
    <property type="entry name" value="Penicillin-binding protein 2a (Domain 2)"/>
    <property type="match status" value="1"/>
</dbReference>
<dbReference type="PROSITE" id="PS51257">
    <property type="entry name" value="PROKAR_LIPOPROTEIN"/>
    <property type="match status" value="1"/>
</dbReference>
<keyword evidence="11" id="KW-1185">Reference proteome</keyword>
<dbReference type="InterPro" id="IPR036138">
    <property type="entry name" value="PBP_dimer_sf"/>
</dbReference>
<dbReference type="RefSeq" id="WP_090748767.1">
    <property type="nucleotide sequence ID" value="NZ_FOBW01000014.1"/>
</dbReference>
<evidence type="ECO:0000313" key="11">
    <source>
        <dbReference type="Proteomes" id="UP000198553"/>
    </source>
</evidence>
<comment type="catalytic activity">
    <reaction evidence="6">
        <text>Preferential cleavage: (Ac)2-L-Lys-D-Ala-|-D-Ala. Also transpeptidation of peptidyl-alanyl moieties that are N-acyl substituents of D-alanine.</text>
        <dbReference type="EC" id="3.4.16.4"/>
    </reaction>
</comment>
<feature type="domain" description="Penicillin-binding protein transpeptidase" evidence="7">
    <location>
        <begin position="350"/>
        <end position="648"/>
    </location>
</feature>
<dbReference type="AlphaFoldDB" id="A0A1H8H3L7"/>
<comment type="pathway">
    <text evidence="2">Cell wall biogenesis; peptidoglycan biosynthesis.</text>
</comment>
<dbReference type="GO" id="GO:0008658">
    <property type="term" value="F:penicillin binding"/>
    <property type="evidence" value="ECO:0007669"/>
    <property type="project" value="InterPro"/>
</dbReference>
<evidence type="ECO:0000256" key="1">
    <source>
        <dbReference type="ARBA" id="ARBA00004370"/>
    </source>
</evidence>
<reference evidence="11" key="1">
    <citation type="submission" date="2016-10" db="EMBL/GenBank/DDBJ databases">
        <authorList>
            <person name="Varghese N."/>
            <person name="Submissions S."/>
        </authorList>
    </citation>
    <scope>NUCLEOTIDE SEQUENCE [LARGE SCALE GENOMIC DNA]</scope>
    <source>
        <strain evidence="11">B48,IBRC-M 10115,DSM 25386,CECT 8001</strain>
    </source>
</reference>
<comment type="similarity">
    <text evidence="3">Belongs to the transpeptidase family.</text>
</comment>